<reference evidence="4" key="1">
    <citation type="journal article" date="2019" name="Int. J. Syst. Evol. Microbiol.">
        <title>The Global Catalogue of Microorganisms (GCM) 10K type strain sequencing project: providing services to taxonomists for standard genome sequencing and annotation.</title>
        <authorList>
            <consortium name="The Broad Institute Genomics Platform"/>
            <consortium name="The Broad Institute Genome Sequencing Center for Infectious Disease"/>
            <person name="Wu L."/>
            <person name="Ma J."/>
        </authorList>
    </citation>
    <scope>NUCLEOTIDE SEQUENCE [LARGE SCALE GENOMIC DNA]</scope>
    <source>
        <strain evidence="4">CCM 7640</strain>
    </source>
</reference>
<dbReference type="Proteomes" id="UP000629365">
    <property type="component" value="Unassembled WGS sequence"/>
</dbReference>
<feature type="region of interest" description="Disordered" evidence="1">
    <location>
        <begin position="221"/>
        <end position="246"/>
    </location>
</feature>
<feature type="transmembrane region" description="Helical" evidence="2">
    <location>
        <begin position="62"/>
        <end position="83"/>
    </location>
</feature>
<sequence length="246" mass="24400">MTRAGDAGSFGSGHGEGMENMTTPVRARTRLTGSTTTVLGAVLFATVGSGLLGTTAPGESDFVAQNALGLCAAALLGLGIIGVRPSLQRVAAGRLLGWGLAMVWIGLAAMAGGHALAIAAEGAQGGLLEAAAIAGIPLTVGAHLIYPGTSLVGLAMLRGRRAPIALGVLLTASLPLLLIGVPLGLAFGTGLLGDVVTWASTEGQAGAAWFAVAITVGVTTTRGRRGTGDSESPAEPMPRPPRRPTP</sequence>
<comment type="caution">
    <text evidence="3">The sequence shown here is derived from an EMBL/GenBank/DDBJ whole genome shotgun (WGS) entry which is preliminary data.</text>
</comment>
<evidence type="ECO:0000313" key="3">
    <source>
        <dbReference type="EMBL" id="GGD71000.1"/>
    </source>
</evidence>
<organism evidence="3 4">
    <name type="scientific">Microbacterium murale</name>
    <dbReference type="NCBI Taxonomy" id="1081040"/>
    <lineage>
        <taxon>Bacteria</taxon>
        <taxon>Bacillati</taxon>
        <taxon>Actinomycetota</taxon>
        <taxon>Actinomycetes</taxon>
        <taxon>Micrococcales</taxon>
        <taxon>Microbacteriaceae</taxon>
        <taxon>Microbacterium</taxon>
    </lineage>
</organism>
<feature type="transmembrane region" description="Helical" evidence="2">
    <location>
        <begin position="164"/>
        <end position="187"/>
    </location>
</feature>
<protein>
    <recommendedName>
        <fullName evidence="5">Integral membrane protein</fullName>
    </recommendedName>
</protein>
<dbReference type="EMBL" id="BMCM01000001">
    <property type="protein sequence ID" value="GGD71000.1"/>
    <property type="molecule type" value="Genomic_DNA"/>
</dbReference>
<keyword evidence="2" id="KW-1133">Transmembrane helix</keyword>
<evidence type="ECO:0000256" key="1">
    <source>
        <dbReference type="SAM" id="MobiDB-lite"/>
    </source>
</evidence>
<gene>
    <name evidence="3" type="ORF">GCM10007269_12760</name>
</gene>
<keyword evidence="2" id="KW-0472">Membrane</keyword>
<keyword evidence="4" id="KW-1185">Reference proteome</keyword>
<keyword evidence="2" id="KW-0812">Transmembrane</keyword>
<feature type="transmembrane region" description="Helical" evidence="2">
    <location>
        <begin position="207"/>
        <end position="223"/>
    </location>
</feature>
<feature type="transmembrane region" description="Helical" evidence="2">
    <location>
        <begin position="132"/>
        <end position="157"/>
    </location>
</feature>
<evidence type="ECO:0008006" key="5">
    <source>
        <dbReference type="Google" id="ProtNLM"/>
    </source>
</evidence>
<evidence type="ECO:0000256" key="2">
    <source>
        <dbReference type="SAM" id="Phobius"/>
    </source>
</evidence>
<feature type="transmembrane region" description="Helical" evidence="2">
    <location>
        <begin position="36"/>
        <end position="56"/>
    </location>
</feature>
<evidence type="ECO:0000313" key="4">
    <source>
        <dbReference type="Proteomes" id="UP000629365"/>
    </source>
</evidence>
<feature type="transmembrane region" description="Helical" evidence="2">
    <location>
        <begin position="95"/>
        <end position="120"/>
    </location>
</feature>
<proteinExistence type="predicted"/>
<accession>A0ABQ1RK74</accession>
<feature type="region of interest" description="Disordered" evidence="1">
    <location>
        <begin position="1"/>
        <end position="21"/>
    </location>
</feature>
<name>A0ABQ1RK74_9MICO</name>